<dbReference type="EC" id="2.4.1.17" evidence="5"/>
<evidence type="ECO:0000256" key="5">
    <source>
        <dbReference type="RuleBase" id="RU362059"/>
    </source>
</evidence>
<dbReference type="AlphaFoldDB" id="A0A8J9YM57"/>
<dbReference type="Gene3D" id="3.40.50.2000">
    <property type="entry name" value="Glycogen Phosphorylase B"/>
    <property type="match status" value="1"/>
</dbReference>
<dbReference type="InterPro" id="IPR050271">
    <property type="entry name" value="UDP-glycosyltransferase"/>
</dbReference>
<dbReference type="PANTHER" id="PTHR48043">
    <property type="entry name" value="EG:EG0003.4 PROTEIN-RELATED"/>
    <property type="match status" value="1"/>
</dbReference>
<evidence type="ECO:0000256" key="1">
    <source>
        <dbReference type="ARBA" id="ARBA00009995"/>
    </source>
</evidence>
<keyword evidence="5" id="KW-0812">Transmembrane</keyword>
<keyword evidence="2 4" id="KW-0328">Glycosyltransferase</keyword>
<keyword evidence="3 4" id="KW-0808">Transferase</keyword>
<keyword evidence="5" id="KW-1133">Transmembrane helix</keyword>
<comment type="similarity">
    <text evidence="1 4">Belongs to the UDP-glycosyltransferase family.</text>
</comment>
<dbReference type="SUPFAM" id="SSF53756">
    <property type="entry name" value="UDP-Glycosyltransferase/glycogen phosphorylase"/>
    <property type="match status" value="1"/>
</dbReference>
<comment type="catalytic activity">
    <reaction evidence="5">
        <text>glucuronate acceptor + UDP-alpha-D-glucuronate = acceptor beta-D-glucuronoside + UDP + H(+)</text>
        <dbReference type="Rhea" id="RHEA:21032"/>
        <dbReference type="ChEBI" id="CHEBI:15378"/>
        <dbReference type="ChEBI" id="CHEBI:58052"/>
        <dbReference type="ChEBI" id="CHEBI:58223"/>
        <dbReference type="ChEBI" id="CHEBI:132367"/>
        <dbReference type="ChEBI" id="CHEBI:132368"/>
        <dbReference type="EC" id="2.4.1.17"/>
    </reaction>
</comment>
<organism evidence="6 7">
    <name type="scientific">Brenthis ino</name>
    <name type="common">lesser marbled fritillary</name>
    <dbReference type="NCBI Taxonomy" id="405034"/>
    <lineage>
        <taxon>Eukaryota</taxon>
        <taxon>Metazoa</taxon>
        <taxon>Ecdysozoa</taxon>
        <taxon>Arthropoda</taxon>
        <taxon>Hexapoda</taxon>
        <taxon>Insecta</taxon>
        <taxon>Pterygota</taxon>
        <taxon>Neoptera</taxon>
        <taxon>Endopterygota</taxon>
        <taxon>Lepidoptera</taxon>
        <taxon>Glossata</taxon>
        <taxon>Ditrysia</taxon>
        <taxon>Papilionoidea</taxon>
        <taxon>Nymphalidae</taxon>
        <taxon>Heliconiinae</taxon>
        <taxon>Argynnini</taxon>
        <taxon>Brenthis</taxon>
    </lineage>
</organism>
<dbReference type="OrthoDB" id="5835829at2759"/>
<evidence type="ECO:0000256" key="3">
    <source>
        <dbReference type="ARBA" id="ARBA00022679"/>
    </source>
</evidence>
<evidence type="ECO:0000256" key="2">
    <source>
        <dbReference type="ARBA" id="ARBA00022676"/>
    </source>
</evidence>
<comment type="subcellular location">
    <subcellularLocation>
        <location evidence="5">Membrane</location>
        <topology evidence="5">Single-pass membrane protein</topology>
    </subcellularLocation>
</comment>
<accession>A0A8J9YM57</accession>
<evidence type="ECO:0000313" key="6">
    <source>
        <dbReference type="EMBL" id="CAH0731745.1"/>
    </source>
</evidence>
<dbReference type="PROSITE" id="PS00375">
    <property type="entry name" value="UDPGT"/>
    <property type="match status" value="1"/>
</dbReference>
<keyword evidence="7" id="KW-1185">Reference proteome</keyword>
<proteinExistence type="inferred from homology"/>
<evidence type="ECO:0000256" key="4">
    <source>
        <dbReference type="RuleBase" id="RU003718"/>
    </source>
</evidence>
<dbReference type="InterPro" id="IPR002213">
    <property type="entry name" value="UDP_glucos_trans"/>
</dbReference>
<dbReference type="Proteomes" id="UP000838878">
    <property type="component" value="Chromosome 9"/>
</dbReference>
<gene>
    <name evidence="6" type="ORF">BINO364_LOCUS16537</name>
</gene>
<dbReference type="Pfam" id="PF00201">
    <property type="entry name" value="UDPGT"/>
    <property type="match status" value="1"/>
</dbReference>
<reference evidence="6" key="1">
    <citation type="submission" date="2021-12" db="EMBL/GenBank/DDBJ databases">
        <authorList>
            <person name="Martin H S."/>
        </authorList>
    </citation>
    <scope>NUCLEOTIDE SEQUENCE</scope>
</reference>
<dbReference type="GO" id="GO:0016020">
    <property type="term" value="C:membrane"/>
    <property type="evidence" value="ECO:0007669"/>
    <property type="project" value="UniProtKB-SubCell"/>
</dbReference>
<dbReference type="FunFam" id="3.40.50.2000:FF:000050">
    <property type="entry name" value="UDP-glucuronosyltransferase"/>
    <property type="match status" value="1"/>
</dbReference>
<name>A0A8J9YM57_9NEOP</name>
<dbReference type="CDD" id="cd03784">
    <property type="entry name" value="GT1_Gtf-like"/>
    <property type="match status" value="1"/>
</dbReference>
<protein>
    <recommendedName>
        <fullName evidence="5">UDP-glucuronosyltransferase</fullName>
        <ecNumber evidence="5">2.4.1.17</ecNumber>
    </recommendedName>
</protein>
<evidence type="ECO:0000313" key="7">
    <source>
        <dbReference type="Proteomes" id="UP000838878"/>
    </source>
</evidence>
<keyword evidence="5" id="KW-0472">Membrane</keyword>
<feature type="non-terminal residue" evidence="6">
    <location>
        <position position="505"/>
    </location>
</feature>
<dbReference type="PANTHER" id="PTHR48043:SF159">
    <property type="entry name" value="EG:EG0003.4 PROTEIN-RELATED"/>
    <property type="match status" value="1"/>
</dbReference>
<feature type="transmembrane region" description="Helical" evidence="5">
    <location>
        <begin position="20"/>
        <end position="41"/>
    </location>
</feature>
<dbReference type="InterPro" id="IPR035595">
    <property type="entry name" value="UDP_glycos_trans_CS"/>
</dbReference>
<dbReference type="EMBL" id="OV170229">
    <property type="protein sequence ID" value="CAH0731745.1"/>
    <property type="molecule type" value="Genomic_DNA"/>
</dbReference>
<dbReference type="GO" id="GO:0015020">
    <property type="term" value="F:glucuronosyltransferase activity"/>
    <property type="evidence" value="ECO:0007669"/>
    <property type="project" value="UniProtKB-EC"/>
</dbReference>
<sequence length="505" mass="57173">MEQNNQARIIASSLLVIKMVKWLSILVIVQYFICITGYKILVLSPLPGRSHGILGEGIVNLLSKAGHEVTYITGILPSKPEPGVTIIDVTENAKLLESDTLNLKTQMDGSSGIEFLEFIPMFSELSKSTIENPKVQRLLSDKNQKFDLVIVEWMFIEVYAGFAGVFNCPFIWFSSMEPHWMILQLVDEIPNPAYNVDIMSSSFPPLSFKERVIELGLVVFEKLLQVFYVSGLENDIYEKLFVPHIRNRGIPVPTLEALKYNASLILCNSHVSMGSAKRLPPNFIPIGGYHIDTAVKHLPEDLKKIMDNAKHGVIYFSMGSNLRSKHFPEELRQDLLKMFGELKQTVLWKFEDNLPNLPSNVHILHWAPQQSILAHKNCVLFITHGGLLSTTETIHYGVPVIGIPVFGDQFVNIARGVKKGYAMKVDLSYEMTGDLKIAIQEILANPKYTNKVKELSRIYHDRSVHPSKDLVHWVEHVLKTGGALHLRSPAFLMPWYQKLYLDLVM</sequence>